<proteinExistence type="predicted"/>
<dbReference type="Proteomes" id="UP000836841">
    <property type="component" value="Chromosome 5"/>
</dbReference>
<dbReference type="AlphaFoldDB" id="A0AAU9SGB1"/>
<keyword evidence="3" id="KW-1185">Reference proteome</keyword>
<evidence type="ECO:0000256" key="1">
    <source>
        <dbReference type="SAM" id="MobiDB-lite"/>
    </source>
</evidence>
<evidence type="ECO:0000313" key="2">
    <source>
        <dbReference type="EMBL" id="CAH2065570.1"/>
    </source>
</evidence>
<sequence>MIVDRQCSSSVPQIYRLQYTDGGEECKITGGGEAWMDDGGKAWMEDGGEEWSSRGGLADAGNRFRSGRR</sequence>
<feature type="region of interest" description="Disordered" evidence="1">
    <location>
        <begin position="49"/>
        <end position="69"/>
    </location>
</feature>
<reference evidence="2 3" key="1">
    <citation type="submission" date="2022-03" db="EMBL/GenBank/DDBJ databases">
        <authorList>
            <person name="Nunn A."/>
            <person name="Chopra R."/>
            <person name="Nunn A."/>
            <person name="Contreras Garrido A."/>
        </authorList>
    </citation>
    <scope>NUCLEOTIDE SEQUENCE [LARGE SCALE GENOMIC DNA]</scope>
</reference>
<evidence type="ECO:0000313" key="3">
    <source>
        <dbReference type="Proteomes" id="UP000836841"/>
    </source>
</evidence>
<gene>
    <name evidence="2" type="ORF">TAV2_LOCUS15381</name>
</gene>
<name>A0AAU9SGB1_THLAR</name>
<dbReference type="EMBL" id="OU466861">
    <property type="protein sequence ID" value="CAH2065570.1"/>
    <property type="molecule type" value="Genomic_DNA"/>
</dbReference>
<organism evidence="2 3">
    <name type="scientific">Thlaspi arvense</name>
    <name type="common">Field penny-cress</name>
    <dbReference type="NCBI Taxonomy" id="13288"/>
    <lineage>
        <taxon>Eukaryota</taxon>
        <taxon>Viridiplantae</taxon>
        <taxon>Streptophyta</taxon>
        <taxon>Embryophyta</taxon>
        <taxon>Tracheophyta</taxon>
        <taxon>Spermatophyta</taxon>
        <taxon>Magnoliopsida</taxon>
        <taxon>eudicotyledons</taxon>
        <taxon>Gunneridae</taxon>
        <taxon>Pentapetalae</taxon>
        <taxon>rosids</taxon>
        <taxon>malvids</taxon>
        <taxon>Brassicales</taxon>
        <taxon>Brassicaceae</taxon>
        <taxon>Thlaspideae</taxon>
        <taxon>Thlaspi</taxon>
    </lineage>
</organism>
<accession>A0AAU9SGB1</accession>
<protein>
    <submittedName>
        <fullName evidence="2">Uncharacterized protein</fullName>
    </submittedName>
</protein>